<accession>A0A5S4FPN7</accession>
<organism evidence="2 3">
    <name type="scientific">Nonomuraea turkmeniaca</name>
    <dbReference type="NCBI Taxonomy" id="103838"/>
    <lineage>
        <taxon>Bacteria</taxon>
        <taxon>Bacillati</taxon>
        <taxon>Actinomycetota</taxon>
        <taxon>Actinomycetes</taxon>
        <taxon>Streptosporangiales</taxon>
        <taxon>Streptosporangiaceae</taxon>
        <taxon>Nonomuraea</taxon>
    </lineage>
</organism>
<dbReference type="OrthoDB" id="3542564at2"/>
<proteinExistence type="predicted"/>
<dbReference type="RefSeq" id="WP_138666023.1">
    <property type="nucleotide sequence ID" value="NZ_VCKY01000027.1"/>
</dbReference>
<name>A0A5S4FPN7_9ACTN</name>
<reference evidence="2 3" key="1">
    <citation type="submission" date="2019-05" db="EMBL/GenBank/DDBJ databases">
        <title>Draft genome sequence of Nonomuraea turkmeniaca DSM 43926.</title>
        <authorList>
            <person name="Saricaoglu S."/>
            <person name="Isik K."/>
        </authorList>
    </citation>
    <scope>NUCLEOTIDE SEQUENCE [LARGE SCALE GENOMIC DNA]</scope>
    <source>
        <strain evidence="2 3">DSM 43926</strain>
    </source>
</reference>
<gene>
    <name evidence="2" type="ORF">ETD86_10985</name>
</gene>
<evidence type="ECO:0000256" key="1">
    <source>
        <dbReference type="SAM" id="MobiDB-lite"/>
    </source>
</evidence>
<evidence type="ECO:0000313" key="3">
    <source>
        <dbReference type="Proteomes" id="UP000309128"/>
    </source>
</evidence>
<keyword evidence="3" id="KW-1185">Reference proteome</keyword>
<dbReference type="AlphaFoldDB" id="A0A5S4FPN7"/>
<evidence type="ECO:0000313" key="2">
    <source>
        <dbReference type="EMBL" id="TMR22648.1"/>
    </source>
</evidence>
<feature type="region of interest" description="Disordered" evidence="1">
    <location>
        <begin position="59"/>
        <end position="78"/>
    </location>
</feature>
<sequence length="78" mass="8919">MIEQLNVDVDRPCRAFHTGKVWTGPSAKLFDTQLTHFSTRARTSGQAIMEELRQVLSRTPSEVTEEEATSIKHKYRLS</sequence>
<comment type="caution">
    <text evidence="2">The sequence shown here is derived from an EMBL/GenBank/DDBJ whole genome shotgun (WGS) entry which is preliminary data.</text>
</comment>
<protein>
    <submittedName>
        <fullName evidence="2">Uncharacterized protein</fullName>
    </submittedName>
</protein>
<dbReference type="EMBL" id="VCKY01000027">
    <property type="protein sequence ID" value="TMR22648.1"/>
    <property type="molecule type" value="Genomic_DNA"/>
</dbReference>
<dbReference type="Proteomes" id="UP000309128">
    <property type="component" value="Unassembled WGS sequence"/>
</dbReference>